<evidence type="ECO:0000313" key="6">
    <source>
        <dbReference type="EMBL" id="QED23604.1"/>
    </source>
</evidence>
<name>A0A5B8XHJ8_9RICK</name>
<dbReference type="Gene3D" id="3.40.50.300">
    <property type="entry name" value="P-loop containing nucleotide triphosphate hydrolases"/>
    <property type="match status" value="1"/>
</dbReference>
<evidence type="ECO:0000256" key="1">
    <source>
        <dbReference type="ARBA" id="ARBA00022448"/>
    </source>
</evidence>
<proteinExistence type="predicted"/>
<dbReference type="SUPFAM" id="SSF52540">
    <property type="entry name" value="P-loop containing nucleoside triphosphate hydrolases"/>
    <property type="match status" value="1"/>
</dbReference>
<organism evidence="6 7">
    <name type="scientific">Candidatus Deianiraea vastatrix</name>
    <dbReference type="NCBI Taxonomy" id="2163644"/>
    <lineage>
        <taxon>Bacteria</taxon>
        <taxon>Pseudomonadati</taxon>
        <taxon>Pseudomonadota</taxon>
        <taxon>Alphaproteobacteria</taxon>
        <taxon>Rickettsiales</taxon>
        <taxon>Candidatus Deianiraeaceae</taxon>
        <taxon>Candidatus Deianiraea</taxon>
    </lineage>
</organism>
<keyword evidence="3 6" id="KW-0067">ATP-binding</keyword>
<dbReference type="InterPro" id="IPR017871">
    <property type="entry name" value="ABC_transporter-like_CS"/>
</dbReference>
<keyword evidence="7" id="KW-1185">Reference proteome</keyword>
<evidence type="ECO:0000256" key="3">
    <source>
        <dbReference type="ARBA" id="ARBA00022840"/>
    </source>
</evidence>
<dbReference type="Pfam" id="PF00005">
    <property type="entry name" value="ABC_tran"/>
    <property type="match status" value="1"/>
</dbReference>
<dbReference type="SMART" id="SM00382">
    <property type="entry name" value="AAA"/>
    <property type="match status" value="1"/>
</dbReference>
<evidence type="ECO:0000256" key="4">
    <source>
        <dbReference type="ARBA" id="ARBA00024725"/>
    </source>
</evidence>
<feature type="domain" description="ABC transporter" evidence="5">
    <location>
        <begin position="2"/>
        <end position="234"/>
    </location>
</feature>
<dbReference type="GO" id="GO:0055085">
    <property type="term" value="P:transmembrane transport"/>
    <property type="evidence" value="ECO:0007669"/>
    <property type="project" value="InterPro"/>
</dbReference>
<reference evidence="6 7" key="1">
    <citation type="journal article" date="2019" name="ISME J.">
        <title>Deianiraea, an extracellular bacterium associated with the ciliate Paramecium, suggests an alternative scenario for the evolution of Rickettsiales.</title>
        <authorList>
            <person name="Castelli M."/>
            <person name="Sabaneyeva E."/>
            <person name="Lanzoni O."/>
            <person name="Lebedeva N."/>
            <person name="Floriano A.M."/>
            <person name="Gaiarsa S."/>
            <person name="Benken K."/>
            <person name="Modeo L."/>
            <person name="Bandi C."/>
            <person name="Potekhin A."/>
            <person name="Sassera D."/>
            <person name="Petroni G."/>
        </authorList>
    </citation>
    <scope>NUCLEOTIDE SEQUENCE [LARGE SCALE GENOMIC DNA]</scope>
    <source>
        <strain evidence="6">CyL4-1</strain>
    </source>
</reference>
<dbReference type="Proteomes" id="UP000321934">
    <property type="component" value="Chromosome"/>
</dbReference>
<accession>A0A5B8XHJ8</accession>
<dbReference type="InterPro" id="IPR003593">
    <property type="entry name" value="AAA+_ATPase"/>
</dbReference>
<dbReference type="InterPro" id="IPR051120">
    <property type="entry name" value="ABC_AA/LPS_Transport"/>
</dbReference>
<dbReference type="InterPro" id="IPR003439">
    <property type="entry name" value="ABC_transporter-like_ATP-bd"/>
</dbReference>
<evidence type="ECO:0000313" key="7">
    <source>
        <dbReference type="Proteomes" id="UP000321934"/>
    </source>
</evidence>
<dbReference type="GO" id="GO:0005524">
    <property type="term" value="F:ATP binding"/>
    <property type="evidence" value="ECO:0007669"/>
    <property type="project" value="UniProtKB-KW"/>
</dbReference>
<dbReference type="PANTHER" id="PTHR45772:SF10">
    <property type="entry name" value="LIPOPOLYSACCHARIDE EXPORT SYSTEM ATP-BINDING PROTEIN LPTB"/>
    <property type="match status" value="1"/>
</dbReference>
<evidence type="ECO:0000259" key="5">
    <source>
        <dbReference type="PROSITE" id="PS50893"/>
    </source>
</evidence>
<sequence length="238" mass="26511">MLIATNLKKSYGNRIVIKDVSFQIQRGEVFGILGPNGAGKTTSFYMIFGIVKPDSGKITLDGHDITNIPMHMKSRIGIGYLPQEASIFQTLTTKENILCVLENFYHNKDERMTRLDQLIYDFELQKVANSPSIALSGGERRRLEIARLLASDPSFVLLDEPFAGVDPVSVNGVINIIKDLAKRNIGVVITDHNAREILKSSDKISVIYDGKVLVHGTKDDILQNQTVKDVYLGKDFVM</sequence>
<dbReference type="PROSITE" id="PS00211">
    <property type="entry name" value="ABC_TRANSPORTER_1"/>
    <property type="match status" value="1"/>
</dbReference>
<dbReference type="GO" id="GO:0043190">
    <property type="term" value="C:ATP-binding cassette (ABC) transporter complex"/>
    <property type="evidence" value="ECO:0007669"/>
    <property type="project" value="InterPro"/>
</dbReference>
<dbReference type="PANTHER" id="PTHR45772">
    <property type="entry name" value="CONSERVED COMPONENT OF ABC TRANSPORTER FOR NATURAL AMINO ACIDS-RELATED"/>
    <property type="match status" value="1"/>
</dbReference>
<keyword evidence="2" id="KW-0547">Nucleotide-binding</keyword>
<dbReference type="AlphaFoldDB" id="A0A5B8XHJ8"/>
<protein>
    <submittedName>
        <fullName evidence="6">Lipopolysaccharide export system ATP-binding protein LptB</fullName>
    </submittedName>
</protein>
<dbReference type="InterPro" id="IPR030921">
    <property type="entry name" value="LPS_export_LptB"/>
</dbReference>
<evidence type="ECO:0000256" key="2">
    <source>
        <dbReference type="ARBA" id="ARBA00022741"/>
    </source>
</evidence>
<dbReference type="RefSeq" id="WP_146820868.1">
    <property type="nucleotide sequence ID" value="NZ_CP029077.1"/>
</dbReference>
<keyword evidence="1" id="KW-0813">Transport</keyword>
<dbReference type="OrthoDB" id="7158404at2"/>
<dbReference type="CDD" id="cd03218">
    <property type="entry name" value="ABC_YhbG"/>
    <property type="match status" value="1"/>
</dbReference>
<dbReference type="PROSITE" id="PS50893">
    <property type="entry name" value="ABC_TRANSPORTER_2"/>
    <property type="match status" value="1"/>
</dbReference>
<dbReference type="EMBL" id="CP029077">
    <property type="protein sequence ID" value="QED23604.1"/>
    <property type="molecule type" value="Genomic_DNA"/>
</dbReference>
<dbReference type="InterPro" id="IPR027417">
    <property type="entry name" value="P-loop_NTPase"/>
</dbReference>
<dbReference type="NCBIfam" id="TIGR04406">
    <property type="entry name" value="LPS_export_lptB"/>
    <property type="match status" value="1"/>
</dbReference>
<comment type="function">
    <text evidence="4">Part of an ABC transporter complex. Transmembrane domains (TMD) form a pore in the inner membrane and the ATP-binding domain (NBD) is responsible for energy generation.</text>
</comment>
<gene>
    <name evidence="6" type="ORF">Deia_00816</name>
</gene>
<dbReference type="GO" id="GO:0016887">
    <property type="term" value="F:ATP hydrolysis activity"/>
    <property type="evidence" value="ECO:0007669"/>
    <property type="project" value="InterPro"/>
</dbReference>